<dbReference type="Gene3D" id="1.20.1740.10">
    <property type="entry name" value="Amino acid/polyamine transporter I"/>
    <property type="match status" value="1"/>
</dbReference>
<evidence type="ECO:0000313" key="7">
    <source>
        <dbReference type="EMBL" id="CEP18733.1"/>
    </source>
</evidence>
<dbReference type="Proteomes" id="UP000054107">
    <property type="component" value="Unassembled WGS sequence"/>
</dbReference>
<evidence type="ECO:0000256" key="3">
    <source>
        <dbReference type="ARBA" id="ARBA00022989"/>
    </source>
</evidence>
<dbReference type="PANTHER" id="PTHR43243:SF11">
    <property type="entry name" value="AMINO ACID PERMEASE_ SLC12A DOMAIN-CONTAINING PROTEIN"/>
    <property type="match status" value="1"/>
</dbReference>
<dbReference type="PANTHER" id="PTHR43243">
    <property type="entry name" value="INNER MEMBRANE TRANSPORTER YGJI-RELATED"/>
    <property type="match status" value="1"/>
</dbReference>
<feature type="transmembrane region" description="Helical" evidence="6">
    <location>
        <begin position="469"/>
        <end position="492"/>
    </location>
</feature>
<evidence type="ECO:0000313" key="8">
    <source>
        <dbReference type="Proteomes" id="UP000054107"/>
    </source>
</evidence>
<feature type="transmembrane region" description="Helical" evidence="6">
    <location>
        <begin position="397"/>
        <end position="422"/>
    </location>
</feature>
<feature type="transmembrane region" description="Helical" evidence="6">
    <location>
        <begin position="443"/>
        <end position="463"/>
    </location>
</feature>
<evidence type="ECO:0000256" key="6">
    <source>
        <dbReference type="SAM" id="Phobius"/>
    </source>
</evidence>
<feature type="region of interest" description="Disordered" evidence="5">
    <location>
        <begin position="1"/>
        <end position="55"/>
    </location>
</feature>
<evidence type="ECO:0000256" key="1">
    <source>
        <dbReference type="ARBA" id="ARBA00004141"/>
    </source>
</evidence>
<comment type="subcellular location">
    <subcellularLocation>
        <location evidence="1">Membrane</location>
        <topology evidence="1">Multi-pass membrane protein</topology>
    </subcellularLocation>
</comment>
<dbReference type="STRING" id="35722.A0A0B7NTY0"/>
<evidence type="ECO:0000256" key="2">
    <source>
        <dbReference type="ARBA" id="ARBA00022692"/>
    </source>
</evidence>
<evidence type="ECO:0008006" key="9">
    <source>
        <dbReference type="Google" id="ProtNLM"/>
    </source>
</evidence>
<evidence type="ECO:0000256" key="5">
    <source>
        <dbReference type="SAM" id="MobiDB-lite"/>
    </source>
</evidence>
<reference evidence="7 8" key="1">
    <citation type="submission" date="2014-09" db="EMBL/GenBank/DDBJ databases">
        <authorList>
            <person name="Ellenberger Sabrina"/>
        </authorList>
    </citation>
    <scope>NUCLEOTIDE SEQUENCE [LARGE SCALE GENOMIC DNA]</scope>
    <source>
        <strain evidence="7 8">CBS 412.66</strain>
    </source>
</reference>
<keyword evidence="8" id="KW-1185">Reference proteome</keyword>
<feature type="transmembrane region" description="Helical" evidence="6">
    <location>
        <begin position="310"/>
        <end position="330"/>
    </location>
</feature>
<dbReference type="EMBL" id="LN733886">
    <property type="protein sequence ID" value="CEP18733.1"/>
    <property type="molecule type" value="Genomic_DNA"/>
</dbReference>
<dbReference type="Pfam" id="PF13520">
    <property type="entry name" value="AA_permease_2"/>
    <property type="match status" value="1"/>
</dbReference>
<feature type="transmembrane region" description="Helical" evidence="6">
    <location>
        <begin position="236"/>
        <end position="254"/>
    </location>
</feature>
<feature type="compositionally biased region" description="Low complexity" evidence="5">
    <location>
        <begin position="8"/>
        <end position="17"/>
    </location>
</feature>
<dbReference type="OrthoDB" id="1718410at2759"/>
<feature type="transmembrane region" description="Helical" evidence="6">
    <location>
        <begin position="531"/>
        <end position="550"/>
    </location>
</feature>
<organism evidence="7 8">
    <name type="scientific">Parasitella parasitica</name>
    <dbReference type="NCBI Taxonomy" id="35722"/>
    <lineage>
        <taxon>Eukaryota</taxon>
        <taxon>Fungi</taxon>
        <taxon>Fungi incertae sedis</taxon>
        <taxon>Mucoromycota</taxon>
        <taxon>Mucoromycotina</taxon>
        <taxon>Mucoromycetes</taxon>
        <taxon>Mucorales</taxon>
        <taxon>Mucorineae</taxon>
        <taxon>Mucoraceae</taxon>
        <taxon>Parasitella</taxon>
    </lineage>
</organism>
<feature type="transmembrane region" description="Helical" evidence="6">
    <location>
        <begin position="350"/>
        <end position="377"/>
    </location>
</feature>
<keyword evidence="4 6" id="KW-0472">Membrane</keyword>
<feature type="transmembrane region" description="Helical" evidence="6">
    <location>
        <begin position="198"/>
        <end position="224"/>
    </location>
</feature>
<protein>
    <recommendedName>
        <fullName evidence="9">Amino acid permease/ SLC12A domain-containing protein</fullName>
    </recommendedName>
</protein>
<dbReference type="GO" id="GO:0015171">
    <property type="term" value="F:amino acid transmembrane transporter activity"/>
    <property type="evidence" value="ECO:0007669"/>
    <property type="project" value="TreeGrafter"/>
</dbReference>
<dbReference type="GO" id="GO:0016020">
    <property type="term" value="C:membrane"/>
    <property type="evidence" value="ECO:0007669"/>
    <property type="project" value="UniProtKB-SubCell"/>
</dbReference>
<feature type="transmembrane region" description="Helical" evidence="6">
    <location>
        <begin position="261"/>
        <end position="283"/>
    </location>
</feature>
<name>A0A0B7NTY0_9FUNG</name>
<evidence type="ECO:0000256" key="4">
    <source>
        <dbReference type="ARBA" id="ARBA00023136"/>
    </source>
</evidence>
<keyword evidence="3 6" id="KW-1133">Transmembrane helix</keyword>
<dbReference type="InterPro" id="IPR002293">
    <property type="entry name" value="AA/rel_permease1"/>
</dbReference>
<keyword evidence="2 6" id="KW-0812">Transmembrane</keyword>
<feature type="transmembrane region" description="Helical" evidence="6">
    <location>
        <begin position="504"/>
        <end position="525"/>
    </location>
</feature>
<gene>
    <name evidence="7" type="primary">PARPA_13040.1 scaffold 45703</name>
</gene>
<proteinExistence type="predicted"/>
<dbReference type="AlphaFoldDB" id="A0A0B7NTY0"/>
<accession>A0A0B7NTY0</accession>
<sequence>MRDRKKSSTASSSLSIKSVEEKGTSSIETYRQPSEGDLSCAQQHTTTPLPPPSFAESEFHQIQKTQNTRQQNLLKWSSVPSRYPNLSNAWEFAGWGSTYYLEIEQSDLDLYQQEVAKKPTIGQWRATSIAGNDLIASVLYSVGPCVVQSGRYAPISMLLVAALMYPMKRIITEVATAMPLNGGTYNAMLNSTTKTTAAVAACFSILDYLATCVVSASTASAYLAAEVALPGTLTPFIVTIIILIGFSMICLLGLRESSTLTLAIFTLHAVTMSVVMVASIVMWGKQGSQTLVDNWTRVAPDPPAAELNPVLMIFKGLCIGLLGVTGFESAENYIEDLKPGTFPKVMNNMFGFLLAINAPMTLLVTVLVPVPVIQANAANAVSVLGEYAAGGGRWLRLWIMVDAVIVLCAGVLTGLIGATGLVQRMASDGILPKFFLIRNRFTGSYQYIVLVFLVLSITLYAITGGDTSSLSGVFAVAFLGSLSTFAVANIMIKYKRGRLPRLSRVSLLTAVCTLLVLLASLIGNIVIDPMIAEYFVIYFAVVLVVVLAMLKRCWLWELSYWLFDQMGLLHRYPRFSEKVEDFIVGQIKRIRKSPVVFFTKTDEPHVMNKAIQYIKKNEDAGQIKFIHLYQNASSIPENLEAHHRMLDEIYPKIQIDLMFIQSDFNPATVDAISRQLNISKAQMFMACPGKDFNYSLGDFGGLRIIMF</sequence>